<keyword evidence="4" id="KW-1185">Reference proteome</keyword>
<dbReference type="Proteomes" id="UP001235030">
    <property type="component" value="Chromosome"/>
</dbReference>
<proteinExistence type="predicted"/>
<keyword evidence="1" id="KW-0812">Transmembrane</keyword>
<evidence type="ECO:0000259" key="2">
    <source>
        <dbReference type="Pfam" id="PF03372"/>
    </source>
</evidence>
<reference evidence="3 4" key="1">
    <citation type="submission" date="2022-07" db="EMBL/GenBank/DDBJ databases">
        <title>Genome sequence of Terrisporobacter mayombei DSM6539.</title>
        <authorList>
            <person name="Boeer T."/>
            <person name="Bengelsdorf F.R."/>
            <person name="Daniel R."/>
            <person name="Poehlein A."/>
        </authorList>
    </citation>
    <scope>NUCLEOTIDE SEQUENCE [LARGE SCALE GENOMIC DNA]</scope>
    <source>
        <strain evidence="3 4">DSM 6539</strain>
    </source>
</reference>
<protein>
    <recommendedName>
        <fullName evidence="2">Endonuclease/exonuclease/phosphatase domain-containing protein</fullName>
    </recommendedName>
</protein>
<sequence length="378" mass="42851">MVLEKINRGAKNIKVLKKVFIGVGGLLLALVIFVVGYIAYMQINYYRIEDNQSLEITNNKKETLKTGEDYSAVTYNIGFGAYDQDYSFFMDTGEMEDGTAVVGKHSRAVSEENALKNTNGSTEIVKELSPDFALLQEVDVNATRSYNINQKESFEKKLPNYSSIFALNFHAPYMLYPLNEPHGSVEAGLLTMSKYKAMSATRKSYPVDESFFTKFFDLDRCFTMVRYPVENNKELVLINNHMSAYDKGGAIRARQLELLNKVMEEEYKKGNYVIVGGDFNHALGETINAFESKQKIPDWVFKLNDENIVKGMSVVKSLNNTEVPTCRSCDIPYEKGVNYTSVLDGFIVSDNVEARAENVDKDFMYSDHNPVKLTFKLK</sequence>
<dbReference type="InterPro" id="IPR036691">
    <property type="entry name" value="Endo/exonu/phosph_ase_sf"/>
</dbReference>
<evidence type="ECO:0000313" key="4">
    <source>
        <dbReference type="Proteomes" id="UP001235030"/>
    </source>
</evidence>
<dbReference type="PANTHER" id="PTHR14859:SF1">
    <property type="entry name" value="PGAP2-INTERACTING PROTEIN"/>
    <property type="match status" value="1"/>
</dbReference>
<dbReference type="EMBL" id="CP101637">
    <property type="protein sequence ID" value="WMT80821.1"/>
    <property type="molecule type" value="Genomic_DNA"/>
</dbReference>
<accession>A0ABY9PZQ8</accession>
<dbReference type="PANTHER" id="PTHR14859">
    <property type="entry name" value="CALCOFLUOR WHITE HYPERSENSITIVE PROTEIN PRECURSOR"/>
    <property type="match status" value="1"/>
</dbReference>
<feature type="domain" description="Endonuclease/exonuclease/phosphatase" evidence="2">
    <location>
        <begin position="74"/>
        <end position="368"/>
    </location>
</feature>
<feature type="transmembrane region" description="Helical" evidence="1">
    <location>
        <begin position="20"/>
        <end position="40"/>
    </location>
</feature>
<keyword evidence="1" id="KW-1133">Transmembrane helix</keyword>
<dbReference type="InterPro" id="IPR051916">
    <property type="entry name" value="GPI-anchor_lipid_remodeler"/>
</dbReference>
<gene>
    <name evidence="3" type="ORF">TEMA_11430</name>
</gene>
<evidence type="ECO:0000256" key="1">
    <source>
        <dbReference type="SAM" id="Phobius"/>
    </source>
</evidence>
<dbReference type="Pfam" id="PF03372">
    <property type="entry name" value="Exo_endo_phos"/>
    <property type="match status" value="1"/>
</dbReference>
<evidence type="ECO:0000313" key="3">
    <source>
        <dbReference type="EMBL" id="WMT80821.1"/>
    </source>
</evidence>
<organism evidence="3 4">
    <name type="scientific">Terrisporobacter mayombei</name>
    <dbReference type="NCBI Taxonomy" id="1541"/>
    <lineage>
        <taxon>Bacteria</taxon>
        <taxon>Bacillati</taxon>
        <taxon>Bacillota</taxon>
        <taxon>Clostridia</taxon>
        <taxon>Peptostreptococcales</taxon>
        <taxon>Peptostreptococcaceae</taxon>
        <taxon>Terrisporobacter</taxon>
    </lineage>
</organism>
<name>A0ABY9PZQ8_9FIRM</name>
<dbReference type="InterPro" id="IPR005135">
    <property type="entry name" value="Endo/exonuclease/phosphatase"/>
</dbReference>
<keyword evidence="1" id="KW-0472">Membrane</keyword>
<dbReference type="Gene3D" id="3.60.10.10">
    <property type="entry name" value="Endonuclease/exonuclease/phosphatase"/>
    <property type="match status" value="1"/>
</dbReference>
<dbReference type="RefSeq" id="WP_228103015.1">
    <property type="nucleotide sequence ID" value="NZ_CP101637.1"/>
</dbReference>
<dbReference type="SUPFAM" id="SSF56219">
    <property type="entry name" value="DNase I-like"/>
    <property type="match status" value="1"/>
</dbReference>